<name>A0A3N0Z2L5_ANAGA</name>
<accession>A0A3N0Z2L5</accession>
<evidence type="ECO:0000313" key="2">
    <source>
        <dbReference type="EMBL" id="ROL52779.1"/>
    </source>
</evidence>
<proteinExistence type="predicted"/>
<organism evidence="2 3">
    <name type="scientific">Anabarilius grahami</name>
    <name type="common">Kanglang fish</name>
    <name type="synonym">Barilius grahami</name>
    <dbReference type="NCBI Taxonomy" id="495550"/>
    <lineage>
        <taxon>Eukaryota</taxon>
        <taxon>Metazoa</taxon>
        <taxon>Chordata</taxon>
        <taxon>Craniata</taxon>
        <taxon>Vertebrata</taxon>
        <taxon>Euteleostomi</taxon>
        <taxon>Actinopterygii</taxon>
        <taxon>Neopterygii</taxon>
        <taxon>Teleostei</taxon>
        <taxon>Ostariophysi</taxon>
        <taxon>Cypriniformes</taxon>
        <taxon>Xenocyprididae</taxon>
        <taxon>Xenocypridinae</taxon>
        <taxon>Xenocypridinae incertae sedis</taxon>
        <taxon>Anabarilius</taxon>
    </lineage>
</organism>
<gene>
    <name evidence="2" type="ORF">DPX16_21205</name>
</gene>
<feature type="region of interest" description="Disordered" evidence="1">
    <location>
        <begin position="190"/>
        <end position="211"/>
    </location>
</feature>
<keyword evidence="3" id="KW-1185">Reference proteome</keyword>
<sequence>MGLFVISEMSAPPAPPTPISATDRLVLTEWPDACLNALFLEGLDESTIRCDEPDDNVSLKEIINSILYLNGSKFVVDEVPEITRPRVRSSSRPRVRSSSRPRVRSSSRPRVRSSSPMHRRACPEPAPAFNTIEHAPASMTEPISTGRDPGRAPGRAPSQLRVPSSKSRFKTITSFKFQDPSRVPRQFRVPSFKFQDPSRVPSKDPSPDPGKIPSLVQRTLKKIHVCATFIKSPLGRGSVNIPDPPWPSLAPDPPWPSLAPDRPWPPKAPDPPLGPEIWYCPEDLCTRIHSLHLLVNLRGAHPPSSLCHLRRKDAPTGEGEVMSQNHQALHPANHVTLPFRSADHTHLTLITSVINSTIKHTHSHTVIVQSR</sequence>
<feature type="compositionally biased region" description="Basic residues" evidence="1">
    <location>
        <begin position="85"/>
        <end position="111"/>
    </location>
</feature>
<comment type="caution">
    <text evidence="2">The sequence shown here is derived from an EMBL/GenBank/DDBJ whole genome shotgun (WGS) entry which is preliminary data.</text>
</comment>
<dbReference type="AlphaFoldDB" id="A0A3N0Z2L5"/>
<feature type="region of interest" description="Disordered" evidence="1">
    <location>
        <begin position="243"/>
        <end position="268"/>
    </location>
</feature>
<evidence type="ECO:0000256" key="1">
    <source>
        <dbReference type="SAM" id="MobiDB-lite"/>
    </source>
</evidence>
<dbReference type="EMBL" id="RJVU01015056">
    <property type="protein sequence ID" value="ROL52779.1"/>
    <property type="molecule type" value="Genomic_DNA"/>
</dbReference>
<feature type="region of interest" description="Disordered" evidence="1">
    <location>
        <begin position="85"/>
        <end position="167"/>
    </location>
</feature>
<dbReference type="Proteomes" id="UP000281406">
    <property type="component" value="Unassembled WGS sequence"/>
</dbReference>
<protein>
    <submittedName>
        <fullName evidence="2">Uncharacterized protein</fullName>
    </submittedName>
</protein>
<evidence type="ECO:0000313" key="3">
    <source>
        <dbReference type="Proteomes" id="UP000281406"/>
    </source>
</evidence>
<dbReference type="OrthoDB" id="8963682at2759"/>
<reference evidence="2 3" key="1">
    <citation type="submission" date="2018-10" db="EMBL/GenBank/DDBJ databases">
        <title>Genome assembly for a Yunnan-Guizhou Plateau 3E fish, Anabarilius grahami (Regan), and its evolutionary and genetic applications.</title>
        <authorList>
            <person name="Jiang W."/>
        </authorList>
    </citation>
    <scope>NUCLEOTIDE SEQUENCE [LARGE SCALE GENOMIC DNA]</scope>
    <source>
        <strain evidence="2">AG-KIZ</strain>
        <tissue evidence="2">Muscle</tissue>
    </source>
</reference>